<protein>
    <recommendedName>
        <fullName evidence="3">F-box domain-containing protein</fullName>
    </recommendedName>
</protein>
<reference evidence="1 2" key="1">
    <citation type="submission" date="2017-10" db="EMBL/GenBank/DDBJ databases">
        <title>Comparative genomics in systemic dimorphic fungi from Ajellomycetaceae.</title>
        <authorList>
            <person name="Munoz J.F."/>
            <person name="Mcewen J.G."/>
            <person name="Clay O.K."/>
            <person name="Cuomo C.A."/>
        </authorList>
    </citation>
    <scope>NUCLEOTIDE SEQUENCE [LARGE SCALE GENOMIC DNA]</scope>
    <source>
        <strain evidence="1 2">UAMH5409</strain>
    </source>
</reference>
<dbReference type="AlphaFoldDB" id="A0A2B7XSA2"/>
<name>A0A2B7XSA2_9EURO</name>
<organism evidence="1 2">
    <name type="scientific">Helicocarpus griseus UAMH5409</name>
    <dbReference type="NCBI Taxonomy" id="1447875"/>
    <lineage>
        <taxon>Eukaryota</taxon>
        <taxon>Fungi</taxon>
        <taxon>Dikarya</taxon>
        <taxon>Ascomycota</taxon>
        <taxon>Pezizomycotina</taxon>
        <taxon>Eurotiomycetes</taxon>
        <taxon>Eurotiomycetidae</taxon>
        <taxon>Onygenales</taxon>
        <taxon>Ajellomycetaceae</taxon>
        <taxon>Helicocarpus</taxon>
    </lineage>
</organism>
<comment type="caution">
    <text evidence="1">The sequence shown here is derived from an EMBL/GenBank/DDBJ whole genome shotgun (WGS) entry which is preliminary data.</text>
</comment>
<dbReference type="EMBL" id="PDNB01000063">
    <property type="protein sequence ID" value="PGH12096.1"/>
    <property type="molecule type" value="Genomic_DNA"/>
</dbReference>
<evidence type="ECO:0000313" key="1">
    <source>
        <dbReference type="EMBL" id="PGH12096.1"/>
    </source>
</evidence>
<gene>
    <name evidence="1" type="ORF">AJ79_04495</name>
</gene>
<dbReference type="OrthoDB" id="4180403at2759"/>
<dbReference type="Proteomes" id="UP000223968">
    <property type="component" value="Unassembled WGS sequence"/>
</dbReference>
<sequence length="360" mass="41832">MLLEIVRYLGPGDQASLALISKGAYKFSREWNFDLEGIQMPLFTLGFYGACSRLYSMEYERLKFLRGLQRDSTTDIACIWCLKTHSKNKNSSLRCARDVYRHKRIDSNLTACHWQIIHHDIRTIVGIVNFKNIDEESQQCINRQYSDCMYEWDDGRYTISNIIEDEEPINDLDPSRTAGEEYITIRAEYEKFLDRLEPLNPQTQNTSINVCKHIKFPDDTKLFDMVCCKAIYHPDKLHCRKCAGAPRHCDKCHAIFDFNVKPAKFRGVMSRRYVLLQTRVLYRINAKSGKRAIIEAIESSMPNDQNGPLGMNTTWQTAQYKNDLKAEYGWTAGDIYNDEMLVIDIPPRYGGYNSCFIEDI</sequence>
<evidence type="ECO:0008006" key="3">
    <source>
        <dbReference type="Google" id="ProtNLM"/>
    </source>
</evidence>
<keyword evidence="2" id="KW-1185">Reference proteome</keyword>
<proteinExistence type="predicted"/>
<accession>A0A2B7XSA2</accession>
<evidence type="ECO:0000313" key="2">
    <source>
        <dbReference type="Proteomes" id="UP000223968"/>
    </source>
</evidence>